<evidence type="ECO:0000313" key="2">
    <source>
        <dbReference type="EMBL" id="PVJ01082.1"/>
    </source>
</evidence>
<dbReference type="EMBL" id="QDLQ01000001">
    <property type="protein sequence ID" value="PVJ01082.1"/>
    <property type="molecule type" value="Genomic_DNA"/>
</dbReference>
<name>A0A2T8THC6_SALER</name>
<organism evidence="2 3">
    <name type="scientific">Salmonella enterica</name>
    <name type="common">Salmonella choleraesuis</name>
    <dbReference type="NCBI Taxonomy" id="28901"/>
    <lineage>
        <taxon>Bacteria</taxon>
        <taxon>Pseudomonadati</taxon>
        <taxon>Pseudomonadota</taxon>
        <taxon>Gammaproteobacteria</taxon>
        <taxon>Enterobacterales</taxon>
        <taxon>Enterobacteriaceae</taxon>
        <taxon>Salmonella</taxon>
    </lineage>
</organism>
<dbReference type="Proteomes" id="UP000245912">
    <property type="component" value="Unassembled WGS sequence"/>
</dbReference>
<keyword evidence="1" id="KW-0472">Membrane</keyword>
<proteinExistence type="predicted"/>
<dbReference type="AlphaFoldDB" id="A0A2T8THC6"/>
<keyword evidence="1" id="KW-0812">Transmembrane</keyword>
<protein>
    <recommendedName>
        <fullName evidence="4">ICE protein Tfc18 T4SS compont</fullName>
    </recommendedName>
</protein>
<evidence type="ECO:0008006" key="4">
    <source>
        <dbReference type="Google" id="ProtNLM"/>
    </source>
</evidence>
<sequence>MNISHRDLLRKTGKGLKVGLLYLLLLALMMTVGLWLADIGMRHPESVASLKRWMHATCYGWLAWRLVLYCAVGWGLWKIWHAPGFRPEYRRPLLRIAGASSLFFLVCEYSIFSGMGG</sequence>
<evidence type="ECO:0000313" key="3">
    <source>
        <dbReference type="Proteomes" id="UP000245912"/>
    </source>
</evidence>
<evidence type="ECO:0000256" key="1">
    <source>
        <dbReference type="SAM" id="Phobius"/>
    </source>
</evidence>
<reference evidence="2 3" key="1">
    <citation type="submission" date="2018-04" db="EMBL/GenBank/DDBJ databases">
        <title>Serotype diversity and antimicrobial resistance among Salmonella enterica isolated from patients at an equine referral hospital.</title>
        <authorList>
            <person name="Leon I.M."/>
            <person name="Lawhon S.D."/>
            <person name="Norman K.N."/>
            <person name="Threadgill D.S."/>
            <person name="Ohta N."/>
            <person name="Vinasco J."/>
            <person name="Scott H.M."/>
        </authorList>
    </citation>
    <scope>NUCLEOTIDE SEQUENCE [LARGE SCALE GENOMIC DNA]</scope>
    <source>
        <strain evidence="2 3">235</strain>
    </source>
</reference>
<feature type="transmembrane region" description="Helical" evidence="1">
    <location>
        <begin position="61"/>
        <end position="80"/>
    </location>
</feature>
<feature type="transmembrane region" description="Helical" evidence="1">
    <location>
        <begin position="92"/>
        <end position="112"/>
    </location>
</feature>
<keyword evidence="1" id="KW-1133">Transmembrane helix</keyword>
<accession>A0A2T8THC6</accession>
<comment type="caution">
    <text evidence="2">The sequence shown here is derived from an EMBL/GenBank/DDBJ whole genome shotgun (WGS) entry which is preliminary data.</text>
</comment>
<feature type="transmembrane region" description="Helical" evidence="1">
    <location>
        <begin position="20"/>
        <end position="41"/>
    </location>
</feature>
<gene>
    <name evidence="2" type="ORF">C4860_00655</name>
</gene>